<dbReference type="SUPFAM" id="SSF52413">
    <property type="entry name" value="UDP-glucose/GDP-mannose dehydrogenase C-terminal domain"/>
    <property type="match status" value="1"/>
</dbReference>
<dbReference type="PANTHER" id="PTHR43750">
    <property type="entry name" value="UDP-GLUCOSE 6-DEHYDROGENASE TUAD"/>
    <property type="match status" value="1"/>
</dbReference>
<dbReference type="GO" id="GO:0051287">
    <property type="term" value="F:NAD binding"/>
    <property type="evidence" value="ECO:0007669"/>
    <property type="project" value="InterPro"/>
</dbReference>
<feature type="binding site" evidence="9">
    <location>
        <position position="330"/>
    </location>
    <ligand>
        <name>substrate</name>
    </ligand>
</feature>
<evidence type="ECO:0000256" key="2">
    <source>
        <dbReference type="ARBA" id="ARBA00006601"/>
    </source>
</evidence>
<dbReference type="Pfam" id="PF03720">
    <property type="entry name" value="UDPG_MGDP_dh_C"/>
    <property type="match status" value="1"/>
</dbReference>
<feature type="binding site" evidence="10">
    <location>
        <position position="86"/>
    </location>
    <ligand>
        <name>NAD(+)</name>
        <dbReference type="ChEBI" id="CHEBI:57540"/>
    </ligand>
</feature>
<dbReference type="EC" id="1.1.1.22" evidence="3 7"/>
<evidence type="ECO:0000256" key="10">
    <source>
        <dbReference type="PIRSR" id="PIRSR500134-3"/>
    </source>
</evidence>
<dbReference type="Pfam" id="PF00984">
    <property type="entry name" value="UDPG_MGDP_dh"/>
    <property type="match status" value="1"/>
</dbReference>
<organism evidence="12 13">
    <name type="scientific">Marine Group I thaumarchaeote SCGC AAA799-B03</name>
    <dbReference type="NCBI Taxonomy" id="1502289"/>
    <lineage>
        <taxon>Archaea</taxon>
        <taxon>Nitrososphaerota</taxon>
        <taxon>Marine Group I</taxon>
    </lineage>
</organism>
<dbReference type="Pfam" id="PF03721">
    <property type="entry name" value="UDPG_MGDP_dh_N"/>
    <property type="match status" value="1"/>
</dbReference>
<evidence type="ECO:0000256" key="9">
    <source>
        <dbReference type="PIRSR" id="PIRSR500134-2"/>
    </source>
</evidence>
<comment type="caution">
    <text evidence="12">The sequence shown here is derived from an EMBL/GenBank/DDBJ whole genome shotgun (WGS) entry which is preliminary data.</text>
</comment>
<dbReference type="SMART" id="SM00984">
    <property type="entry name" value="UDPG_MGDP_dh_C"/>
    <property type="match status" value="1"/>
</dbReference>
<comment type="pathway">
    <text evidence="1">Nucleotide-sugar biosynthesis; UDP-alpha-D-glucuronate biosynthesis; UDP-alpha-D-glucuronate from UDP-alpha-D-glucose: step 1/1.</text>
</comment>
<dbReference type="InterPro" id="IPR008927">
    <property type="entry name" value="6-PGluconate_DH-like_C_sf"/>
</dbReference>
<dbReference type="InterPro" id="IPR001732">
    <property type="entry name" value="UDP-Glc/GDP-Man_DH_N"/>
</dbReference>
<feature type="active site" description="Nucleophile" evidence="8">
    <location>
        <position position="270"/>
    </location>
</feature>
<dbReference type="EMBL" id="JOTA01000002">
    <property type="protein sequence ID" value="KFM22223.1"/>
    <property type="molecule type" value="Genomic_DNA"/>
</dbReference>
<dbReference type="Gene3D" id="3.40.50.720">
    <property type="entry name" value="NAD(P)-binding Rossmann-like Domain"/>
    <property type="match status" value="2"/>
</dbReference>
<keyword evidence="4 7" id="KW-0560">Oxidoreductase</keyword>
<dbReference type="NCBIfam" id="TIGR03026">
    <property type="entry name" value="NDP-sugDHase"/>
    <property type="match status" value="1"/>
</dbReference>
<dbReference type="PANTHER" id="PTHR43750:SF3">
    <property type="entry name" value="UDP-GLUCOSE 6-DEHYDROGENASE TUAD"/>
    <property type="match status" value="1"/>
</dbReference>
<dbReference type="UniPathway" id="UPA00038">
    <property type="reaction ID" value="UER00491"/>
</dbReference>
<feature type="binding site" evidence="9">
    <location>
        <begin position="259"/>
        <end position="263"/>
    </location>
    <ligand>
        <name>substrate</name>
    </ligand>
</feature>
<dbReference type="PIRSF" id="PIRSF500134">
    <property type="entry name" value="UDPglc_DH_bac"/>
    <property type="match status" value="1"/>
</dbReference>
<sequence>MKIAIVGLGFVGLTTALCFASKKNIVYGVESDKQKLEHLSKNKLYFYEPDVENLLNKKIKEKTIHLTDDIDYAINKSEITFITVGTPSNKDGSANLKYLESVSKEIGRSLKSKKFNQLIVIKSTIPPGTSHIMRKIIEKESGKICGKDFGLCFNPEFLREGNAVYDTFNPDRVVVGADDQKSLNKLTDFYKIYYNRKKIPFIKTNLVNAELIKHASNSFLAMKINFINTIANICQNIPNADVNVVANAMGLDKRISPMFLQSGLGYGGSCFPKDVKALYAYSNNIGYLPSLLKEAIKVNQHQPFKAIELAERLIGKLDKKTITILGLAFKPNTDDMREAVSIPIIKKLLAKKCKIKVHDPMAINAAKKVFGDKLMYYNKSKEALKDSDCCILVTEWEEYKKLTPKYFKQHMKVPSIVDGRRVMNQMDFVNEGISFAAVGLGNIT</sequence>
<comment type="catalytic activity">
    <reaction evidence="6 7">
        <text>UDP-alpha-D-glucose + 2 NAD(+) + H2O = UDP-alpha-D-glucuronate + 2 NADH + 3 H(+)</text>
        <dbReference type="Rhea" id="RHEA:23596"/>
        <dbReference type="ChEBI" id="CHEBI:15377"/>
        <dbReference type="ChEBI" id="CHEBI:15378"/>
        <dbReference type="ChEBI" id="CHEBI:57540"/>
        <dbReference type="ChEBI" id="CHEBI:57945"/>
        <dbReference type="ChEBI" id="CHEBI:58052"/>
        <dbReference type="ChEBI" id="CHEBI:58885"/>
        <dbReference type="EC" id="1.1.1.22"/>
    </reaction>
</comment>
<dbReference type="SUPFAM" id="SSF48179">
    <property type="entry name" value="6-phosphogluconate dehydrogenase C-terminal domain-like"/>
    <property type="match status" value="1"/>
</dbReference>
<dbReference type="InterPro" id="IPR036220">
    <property type="entry name" value="UDP-Glc/GDP-Man_DH_C_sf"/>
</dbReference>
<dbReference type="SUPFAM" id="SSF51735">
    <property type="entry name" value="NAD(P)-binding Rossmann-fold domains"/>
    <property type="match status" value="1"/>
</dbReference>
<accession>A0A087S919</accession>
<dbReference type="Gene3D" id="1.20.5.100">
    <property type="entry name" value="Cytochrome c1, transmembrane anchor, C-terminal"/>
    <property type="match status" value="1"/>
</dbReference>
<feature type="binding site" evidence="10">
    <location>
        <position position="160"/>
    </location>
    <ligand>
        <name>NAD(+)</name>
        <dbReference type="ChEBI" id="CHEBI:57540"/>
    </ligand>
</feature>
<feature type="binding site" evidence="10">
    <location>
        <position position="124"/>
    </location>
    <ligand>
        <name>NAD(+)</name>
        <dbReference type="ChEBI" id="CHEBI:57540"/>
    </ligand>
</feature>
<evidence type="ECO:0000256" key="4">
    <source>
        <dbReference type="ARBA" id="ARBA00023002"/>
    </source>
</evidence>
<feature type="binding site" evidence="9">
    <location>
        <begin position="157"/>
        <end position="160"/>
    </location>
    <ligand>
        <name>substrate</name>
    </ligand>
</feature>
<evidence type="ECO:0000256" key="3">
    <source>
        <dbReference type="ARBA" id="ARBA00012954"/>
    </source>
</evidence>
<dbReference type="InterPro" id="IPR028357">
    <property type="entry name" value="UDPglc_DH_bac"/>
</dbReference>
<feature type="binding site" evidence="10">
    <location>
        <position position="337"/>
    </location>
    <ligand>
        <name>NAD(+)</name>
        <dbReference type="ChEBI" id="CHEBI:57540"/>
    </ligand>
</feature>
<comment type="similarity">
    <text evidence="2 7">Belongs to the UDP-glucose/GDP-mannose dehydrogenase family.</text>
</comment>
<gene>
    <name evidence="12" type="primary">udg</name>
    <name evidence="12" type="ORF">AAA799B03_00123</name>
</gene>
<feature type="binding site" evidence="9">
    <location>
        <position position="267"/>
    </location>
    <ligand>
        <name>substrate</name>
    </ligand>
</feature>
<keyword evidence="13" id="KW-1185">Reference proteome</keyword>
<dbReference type="AlphaFoldDB" id="A0A087S919"/>
<dbReference type="InterPro" id="IPR036291">
    <property type="entry name" value="NAD(P)-bd_dom_sf"/>
</dbReference>
<evidence type="ECO:0000256" key="7">
    <source>
        <dbReference type="PIRNR" id="PIRNR000124"/>
    </source>
</evidence>
<evidence type="ECO:0000313" key="13">
    <source>
        <dbReference type="Proteomes" id="UP000029384"/>
    </source>
</evidence>
<reference evidence="12 13" key="1">
    <citation type="submission" date="2014-06" db="EMBL/GenBank/DDBJ databases">
        <authorList>
            <person name="Ngugi D.K."/>
            <person name="Blom J."/>
            <person name="Alam I."/>
            <person name="Rashid M."/>
            <person name="Baalawi W."/>
            <person name="Zhang G."/>
            <person name="Hikmawan T."/>
            <person name="Guan Y."/>
            <person name="Antunes A."/>
            <person name="Siam R."/>
            <person name="El-Dorry H."/>
            <person name="Bajic V."/>
            <person name="Stingl U."/>
        </authorList>
    </citation>
    <scope>NUCLEOTIDE SEQUENCE [LARGE SCALE GENOMIC DNA]</scope>
    <source>
        <strain evidence="12">SCGC AAA799-B03</strain>
    </source>
</reference>
<dbReference type="GO" id="GO:0003979">
    <property type="term" value="F:UDP-glucose 6-dehydrogenase activity"/>
    <property type="evidence" value="ECO:0007669"/>
    <property type="project" value="UniProtKB-EC"/>
</dbReference>
<evidence type="ECO:0000256" key="8">
    <source>
        <dbReference type="PIRSR" id="PIRSR500134-1"/>
    </source>
</evidence>
<dbReference type="GO" id="GO:0000271">
    <property type="term" value="P:polysaccharide biosynthetic process"/>
    <property type="evidence" value="ECO:0007669"/>
    <property type="project" value="InterPro"/>
</dbReference>
<dbReference type="GO" id="GO:0006065">
    <property type="term" value="P:UDP-glucuronate biosynthetic process"/>
    <property type="evidence" value="ECO:0007669"/>
    <property type="project" value="UniProtKB-UniPathway"/>
</dbReference>
<dbReference type="InterPro" id="IPR017476">
    <property type="entry name" value="UDP-Glc/GDP-Man"/>
</dbReference>
<proteinExistence type="inferred from homology"/>
<name>A0A087S919_9ARCH</name>
<evidence type="ECO:0000256" key="5">
    <source>
        <dbReference type="ARBA" id="ARBA00023027"/>
    </source>
</evidence>
<evidence type="ECO:0000313" key="12">
    <source>
        <dbReference type="EMBL" id="KFM22223.1"/>
    </source>
</evidence>
<dbReference type="PATRIC" id="fig|1502289.3.peg.133"/>
<protein>
    <recommendedName>
        <fullName evidence="3 7">UDP-glucose 6-dehydrogenase</fullName>
        <ecNumber evidence="3 7">1.1.1.22</ecNumber>
    </recommendedName>
</protein>
<evidence type="ECO:0000259" key="11">
    <source>
        <dbReference type="SMART" id="SM00984"/>
    </source>
</evidence>
<feature type="domain" description="UDP-glucose/GDP-mannose dehydrogenase C-terminal" evidence="11">
    <location>
        <begin position="323"/>
        <end position="425"/>
    </location>
</feature>
<feature type="binding site" evidence="10">
    <location>
        <position position="35"/>
    </location>
    <ligand>
        <name>NAD(+)</name>
        <dbReference type="ChEBI" id="CHEBI:57540"/>
    </ligand>
</feature>
<dbReference type="PIRSF" id="PIRSF000124">
    <property type="entry name" value="UDPglc_GDPman_dh"/>
    <property type="match status" value="1"/>
</dbReference>
<dbReference type="Proteomes" id="UP000029384">
    <property type="component" value="Unassembled WGS sequence"/>
</dbReference>
<feature type="binding site" evidence="9">
    <location>
        <position position="213"/>
    </location>
    <ligand>
        <name>substrate</name>
    </ligand>
</feature>
<evidence type="ECO:0000256" key="1">
    <source>
        <dbReference type="ARBA" id="ARBA00004701"/>
    </source>
</evidence>
<dbReference type="InterPro" id="IPR014027">
    <property type="entry name" value="UDP-Glc/GDP-Man_DH_C"/>
</dbReference>
<evidence type="ECO:0000256" key="6">
    <source>
        <dbReference type="ARBA" id="ARBA00047473"/>
    </source>
</evidence>
<keyword evidence="5 7" id="KW-0520">NAD</keyword>
<dbReference type="InterPro" id="IPR014026">
    <property type="entry name" value="UDP-Glc/GDP-Man_DH_dimer"/>
</dbReference>
<feature type="binding site" evidence="10">
    <location>
        <position position="273"/>
    </location>
    <ligand>
        <name>NAD(+)</name>
        <dbReference type="ChEBI" id="CHEBI:57540"/>
    </ligand>
</feature>